<reference evidence="1 2" key="1">
    <citation type="submission" date="2021-06" db="EMBL/GenBank/DDBJ databases">
        <authorList>
            <person name="Kallberg Y."/>
            <person name="Tangrot J."/>
            <person name="Rosling A."/>
        </authorList>
    </citation>
    <scope>NUCLEOTIDE SEQUENCE [LARGE SCALE GENOMIC DNA]</scope>
    <source>
        <strain evidence="1 2">120-4 pot B 10/14</strain>
    </source>
</reference>
<name>A0ABN7UVJ9_GIGMA</name>
<evidence type="ECO:0000313" key="2">
    <source>
        <dbReference type="Proteomes" id="UP000789901"/>
    </source>
</evidence>
<accession>A0ABN7UVJ9</accession>
<organism evidence="1 2">
    <name type="scientific">Gigaspora margarita</name>
    <dbReference type="NCBI Taxonomy" id="4874"/>
    <lineage>
        <taxon>Eukaryota</taxon>
        <taxon>Fungi</taxon>
        <taxon>Fungi incertae sedis</taxon>
        <taxon>Mucoromycota</taxon>
        <taxon>Glomeromycotina</taxon>
        <taxon>Glomeromycetes</taxon>
        <taxon>Diversisporales</taxon>
        <taxon>Gigasporaceae</taxon>
        <taxon>Gigaspora</taxon>
    </lineage>
</organism>
<comment type="caution">
    <text evidence="1">The sequence shown here is derived from an EMBL/GenBank/DDBJ whole genome shotgun (WGS) entry which is preliminary data.</text>
</comment>
<dbReference type="Proteomes" id="UP000789901">
    <property type="component" value="Unassembled WGS sequence"/>
</dbReference>
<sequence>MADFDMCGRVIMGIPVEKCCQYTLESLTMKSNNTDQSLYDQLLRIINLKRPNHVLSVTLVYYYSGGPILFTDINQMTIVESGFGRLQLVNPPTIFDLEQAFRDVDKGILRISSVNADLLYPASKGKRSLVAFVDEPFALNASFNFFKDYPKIFLI</sequence>
<protein>
    <submittedName>
        <fullName evidence="1">25905_t:CDS:1</fullName>
    </submittedName>
</protein>
<evidence type="ECO:0000313" key="1">
    <source>
        <dbReference type="EMBL" id="CAG8684917.1"/>
    </source>
</evidence>
<proteinExistence type="predicted"/>
<keyword evidence="2" id="KW-1185">Reference proteome</keyword>
<gene>
    <name evidence="1" type="ORF">GMARGA_LOCUS11199</name>
</gene>
<dbReference type="EMBL" id="CAJVQB010006481">
    <property type="protein sequence ID" value="CAG8684917.1"/>
    <property type="molecule type" value="Genomic_DNA"/>
</dbReference>